<evidence type="ECO:0000313" key="3">
    <source>
        <dbReference type="EMBL" id="KAH0859839.1"/>
    </source>
</evidence>
<feature type="compositionally biased region" description="Basic and acidic residues" evidence="1">
    <location>
        <begin position="74"/>
        <end position="83"/>
    </location>
</feature>
<keyword evidence="2" id="KW-0812">Transmembrane</keyword>
<dbReference type="Proteomes" id="UP000824890">
    <property type="component" value="Unassembled WGS sequence"/>
</dbReference>
<dbReference type="EMBL" id="JAGKQM010000019">
    <property type="protein sequence ID" value="KAH0859839.1"/>
    <property type="molecule type" value="Genomic_DNA"/>
</dbReference>
<protein>
    <submittedName>
        <fullName evidence="3">Uncharacterized protein</fullName>
    </submittedName>
</protein>
<evidence type="ECO:0000313" key="4">
    <source>
        <dbReference type="Proteomes" id="UP000824890"/>
    </source>
</evidence>
<proteinExistence type="predicted"/>
<evidence type="ECO:0000256" key="2">
    <source>
        <dbReference type="SAM" id="Phobius"/>
    </source>
</evidence>
<keyword evidence="4" id="KW-1185">Reference proteome</keyword>
<name>A0ABQ7XV69_BRANA</name>
<gene>
    <name evidence="3" type="ORF">HID58_088100</name>
</gene>
<organism evidence="3 4">
    <name type="scientific">Brassica napus</name>
    <name type="common">Rape</name>
    <dbReference type="NCBI Taxonomy" id="3708"/>
    <lineage>
        <taxon>Eukaryota</taxon>
        <taxon>Viridiplantae</taxon>
        <taxon>Streptophyta</taxon>
        <taxon>Embryophyta</taxon>
        <taxon>Tracheophyta</taxon>
        <taxon>Spermatophyta</taxon>
        <taxon>Magnoliopsida</taxon>
        <taxon>eudicotyledons</taxon>
        <taxon>Gunneridae</taxon>
        <taxon>Pentapetalae</taxon>
        <taxon>rosids</taxon>
        <taxon>malvids</taxon>
        <taxon>Brassicales</taxon>
        <taxon>Brassicaceae</taxon>
        <taxon>Brassiceae</taxon>
        <taxon>Brassica</taxon>
    </lineage>
</organism>
<keyword evidence="2" id="KW-1133">Transmembrane helix</keyword>
<reference evidence="3 4" key="1">
    <citation type="submission" date="2021-05" db="EMBL/GenBank/DDBJ databases">
        <title>Genome Assembly of Synthetic Allotetraploid Brassica napus Reveals Homoeologous Exchanges between Subgenomes.</title>
        <authorList>
            <person name="Davis J.T."/>
        </authorList>
    </citation>
    <scope>NUCLEOTIDE SEQUENCE [LARGE SCALE GENOMIC DNA]</scope>
    <source>
        <strain evidence="4">cv. Da-Ae</strain>
        <tissue evidence="3">Seedling</tissue>
    </source>
</reference>
<evidence type="ECO:0000256" key="1">
    <source>
        <dbReference type="SAM" id="MobiDB-lite"/>
    </source>
</evidence>
<feature type="compositionally biased region" description="Acidic residues" evidence="1">
    <location>
        <begin position="24"/>
        <end position="34"/>
    </location>
</feature>
<keyword evidence="2" id="KW-0472">Membrane</keyword>
<feature type="transmembrane region" description="Helical" evidence="2">
    <location>
        <begin position="164"/>
        <end position="180"/>
    </location>
</feature>
<feature type="region of interest" description="Disordered" evidence="1">
    <location>
        <begin position="24"/>
        <end position="83"/>
    </location>
</feature>
<accession>A0ABQ7XV69</accession>
<sequence length="231" mass="26287">MEMDSEFEHTITLLDAQHEYMDINEEDAEFDEDSMEPKAENQATAPTQATAATQATEATKPQRKHRKTSSWGEEDGKERAKSIHRDSKLVVNSKIHGISHLKYLLSLKDINKRITNVKSVGHNYRICGISTMYTLMKSVIRKKSAALLILGALPPRKREVVDKVISLILVVVFVFFVSICKNRRLTYLFIKEENRDSHKLPVFLEVQGIPEAEEARGYALITTTKTERLEG</sequence>
<feature type="compositionally biased region" description="Low complexity" evidence="1">
    <location>
        <begin position="40"/>
        <end position="59"/>
    </location>
</feature>
<comment type="caution">
    <text evidence="3">The sequence shown here is derived from an EMBL/GenBank/DDBJ whole genome shotgun (WGS) entry which is preliminary data.</text>
</comment>